<protein>
    <submittedName>
        <fullName evidence="1">Molecular chaperone Hsp90</fullName>
    </submittedName>
</protein>
<dbReference type="AlphaFoldDB" id="A0A926DK89"/>
<gene>
    <name evidence="1" type="ORF">H8693_10080</name>
</gene>
<comment type="caution">
    <text evidence="1">The sequence shown here is derived from an EMBL/GenBank/DDBJ whole genome shotgun (WGS) entry which is preliminary data.</text>
</comment>
<organism evidence="1 2">
    <name type="scientific">Guopingia tenuis</name>
    <dbReference type="NCBI Taxonomy" id="2763656"/>
    <lineage>
        <taxon>Bacteria</taxon>
        <taxon>Bacillati</taxon>
        <taxon>Bacillota</taxon>
        <taxon>Clostridia</taxon>
        <taxon>Christensenellales</taxon>
        <taxon>Christensenellaceae</taxon>
        <taxon>Guopingia</taxon>
    </lineage>
</organism>
<accession>A0A926DK89</accession>
<sequence length="119" mass="13073">MEKETRREIMEKTRALMEAPTCSSEAKAAAQRWLDAAGTEAEKEETQRYIKELEGDIMPVDMLISFAKSEKGAAYFGAEKAAEVAAHGEEIRAAGAQYCDCPACAIVAEILDKKEDLLK</sequence>
<evidence type="ECO:0000313" key="2">
    <source>
        <dbReference type="Proteomes" id="UP000617951"/>
    </source>
</evidence>
<dbReference type="Proteomes" id="UP000617951">
    <property type="component" value="Unassembled WGS sequence"/>
</dbReference>
<proteinExistence type="predicted"/>
<keyword evidence="2" id="KW-1185">Reference proteome</keyword>
<evidence type="ECO:0000313" key="1">
    <source>
        <dbReference type="EMBL" id="MBC8539272.1"/>
    </source>
</evidence>
<reference evidence="1" key="1">
    <citation type="submission" date="2020-08" db="EMBL/GenBank/DDBJ databases">
        <title>Genome public.</title>
        <authorList>
            <person name="Liu C."/>
            <person name="Sun Q."/>
        </authorList>
    </citation>
    <scope>NUCLEOTIDE SEQUENCE</scope>
    <source>
        <strain evidence="1">NSJ-63</strain>
    </source>
</reference>
<dbReference type="RefSeq" id="WP_249280868.1">
    <property type="nucleotide sequence ID" value="NZ_JACRSS010000006.1"/>
</dbReference>
<dbReference type="EMBL" id="JACRSS010000006">
    <property type="protein sequence ID" value="MBC8539272.1"/>
    <property type="molecule type" value="Genomic_DNA"/>
</dbReference>
<name>A0A926DK89_9FIRM</name>